<comment type="function">
    <text evidence="1 13">Catalyzes the rearrangement of 1-deoxy-D-xylulose 5-phosphate (DXP) to produce the thiazole phosphate moiety of thiamine. Sulfur is provided by the thiocarboxylate moiety of the carrier protein ThiS. In vitro, sulfur can be provided by H(2)S.</text>
</comment>
<evidence type="ECO:0000256" key="4">
    <source>
        <dbReference type="ARBA" id="ARBA00011960"/>
    </source>
</evidence>
<dbReference type="AlphaFoldDB" id="A0A8I1A9W7"/>
<evidence type="ECO:0000256" key="11">
    <source>
        <dbReference type="ARBA" id="ARBA00060826"/>
    </source>
</evidence>
<dbReference type="Gene3D" id="3.20.20.70">
    <property type="entry name" value="Aldolase class I"/>
    <property type="match status" value="1"/>
</dbReference>
<evidence type="ECO:0000259" key="14">
    <source>
        <dbReference type="Pfam" id="PF05690"/>
    </source>
</evidence>
<gene>
    <name evidence="13" type="primary">thiG</name>
    <name evidence="15" type="ORF">I8U20_02085</name>
</gene>
<dbReference type="GO" id="GO:1990107">
    <property type="term" value="F:thiazole synthase activity"/>
    <property type="evidence" value="ECO:0007669"/>
    <property type="project" value="UniProtKB-EC"/>
</dbReference>
<comment type="pathway">
    <text evidence="3 13">Cofactor biosynthesis; thiamine diphosphate biosynthesis.</text>
</comment>
<evidence type="ECO:0000256" key="1">
    <source>
        <dbReference type="ARBA" id="ARBA00002834"/>
    </source>
</evidence>
<comment type="catalytic activity">
    <reaction evidence="10 13">
        <text>[ThiS sulfur-carrier protein]-C-terminal-Gly-aminoethanethioate + 2-iminoacetate + 1-deoxy-D-xylulose 5-phosphate = [ThiS sulfur-carrier protein]-C-terminal Gly-Gly + 2-[(2R,5Z)-2-carboxy-4-methylthiazol-5(2H)-ylidene]ethyl phosphate + 2 H2O + H(+)</text>
        <dbReference type="Rhea" id="RHEA:26297"/>
        <dbReference type="Rhea" id="RHEA-COMP:12909"/>
        <dbReference type="Rhea" id="RHEA-COMP:19908"/>
        <dbReference type="ChEBI" id="CHEBI:15377"/>
        <dbReference type="ChEBI" id="CHEBI:15378"/>
        <dbReference type="ChEBI" id="CHEBI:57792"/>
        <dbReference type="ChEBI" id="CHEBI:62899"/>
        <dbReference type="ChEBI" id="CHEBI:77846"/>
        <dbReference type="ChEBI" id="CHEBI:90778"/>
        <dbReference type="ChEBI" id="CHEBI:232372"/>
        <dbReference type="EC" id="2.8.1.10"/>
    </reaction>
</comment>
<protein>
    <recommendedName>
        <fullName evidence="5 13">Thiazole synthase</fullName>
        <ecNumber evidence="4 13">2.8.1.10</ecNumber>
    </recommendedName>
</protein>
<comment type="similarity">
    <text evidence="11 13">Belongs to the ThiG family.</text>
</comment>
<dbReference type="EC" id="2.8.1.10" evidence="4 13"/>
<keyword evidence="8 13" id="KW-0784">Thiamine biosynthesis</keyword>
<evidence type="ECO:0000256" key="6">
    <source>
        <dbReference type="ARBA" id="ARBA00022490"/>
    </source>
</evidence>
<feature type="binding site" evidence="13">
    <location>
        <position position="157"/>
    </location>
    <ligand>
        <name>1-deoxy-D-xylulose 5-phosphate</name>
        <dbReference type="ChEBI" id="CHEBI:57792"/>
    </ligand>
</feature>
<evidence type="ECO:0000313" key="16">
    <source>
        <dbReference type="Proteomes" id="UP000633619"/>
    </source>
</evidence>
<dbReference type="HAMAP" id="MF_00443">
    <property type="entry name" value="ThiG"/>
    <property type="match status" value="1"/>
</dbReference>
<comment type="subunit">
    <text evidence="12 13">Homotetramer. Forms heterodimers with either ThiH or ThiS.</text>
</comment>
<dbReference type="Pfam" id="PF05690">
    <property type="entry name" value="ThiG"/>
    <property type="match status" value="1"/>
</dbReference>
<evidence type="ECO:0000256" key="3">
    <source>
        <dbReference type="ARBA" id="ARBA00004948"/>
    </source>
</evidence>
<dbReference type="Proteomes" id="UP000633619">
    <property type="component" value="Unassembled WGS sequence"/>
</dbReference>
<feature type="active site" description="Schiff-base intermediate with DXP" evidence="13">
    <location>
        <position position="96"/>
    </location>
</feature>
<dbReference type="InterPro" id="IPR033983">
    <property type="entry name" value="Thiazole_synthase_ThiG"/>
</dbReference>
<feature type="binding site" evidence="13">
    <location>
        <begin position="205"/>
        <end position="206"/>
    </location>
    <ligand>
        <name>1-deoxy-D-xylulose 5-phosphate</name>
        <dbReference type="ChEBI" id="CHEBI:57792"/>
    </ligand>
</feature>
<evidence type="ECO:0000256" key="9">
    <source>
        <dbReference type="ARBA" id="ARBA00023270"/>
    </source>
</evidence>
<evidence type="ECO:0000256" key="12">
    <source>
        <dbReference type="ARBA" id="ARBA00062692"/>
    </source>
</evidence>
<proteinExistence type="inferred from homology"/>
<dbReference type="EMBL" id="JAECVW010000001">
    <property type="protein sequence ID" value="MBH8594116.1"/>
    <property type="molecule type" value="Genomic_DNA"/>
</dbReference>
<keyword evidence="7 13" id="KW-0808">Transferase</keyword>
<evidence type="ECO:0000256" key="10">
    <source>
        <dbReference type="ARBA" id="ARBA00049897"/>
    </source>
</evidence>
<dbReference type="PANTHER" id="PTHR34266">
    <property type="entry name" value="THIAZOLE SYNTHASE"/>
    <property type="match status" value="1"/>
</dbReference>
<dbReference type="GO" id="GO:0009229">
    <property type="term" value="P:thiamine diphosphate biosynthetic process"/>
    <property type="evidence" value="ECO:0007669"/>
    <property type="project" value="UniProtKB-UniRule"/>
</dbReference>
<dbReference type="FunFam" id="3.20.20.70:FF:000049">
    <property type="entry name" value="Thiazole synthase"/>
    <property type="match status" value="1"/>
</dbReference>
<dbReference type="RefSeq" id="WP_181730911.1">
    <property type="nucleotide sequence ID" value="NZ_JACEIR010000001.1"/>
</dbReference>
<accession>A0A8I1A9W7</accession>
<dbReference type="SUPFAM" id="SSF110399">
    <property type="entry name" value="ThiG-like"/>
    <property type="match status" value="1"/>
</dbReference>
<evidence type="ECO:0000256" key="7">
    <source>
        <dbReference type="ARBA" id="ARBA00022679"/>
    </source>
</evidence>
<dbReference type="UniPathway" id="UPA00060"/>
<dbReference type="InterPro" id="IPR008867">
    <property type="entry name" value="ThiG"/>
</dbReference>
<dbReference type="PANTHER" id="PTHR34266:SF2">
    <property type="entry name" value="THIAZOLE SYNTHASE"/>
    <property type="match status" value="1"/>
</dbReference>
<dbReference type="InterPro" id="IPR013785">
    <property type="entry name" value="Aldolase_TIM"/>
</dbReference>
<evidence type="ECO:0000256" key="13">
    <source>
        <dbReference type="HAMAP-Rule" id="MF_00443"/>
    </source>
</evidence>
<organism evidence="15 16">
    <name type="scientific">Thermoactinomyces intermedius</name>
    <dbReference type="NCBI Taxonomy" id="2024"/>
    <lineage>
        <taxon>Bacteria</taxon>
        <taxon>Bacillati</taxon>
        <taxon>Bacillota</taxon>
        <taxon>Bacilli</taxon>
        <taxon>Bacillales</taxon>
        <taxon>Thermoactinomycetaceae</taxon>
        <taxon>Thermoactinomyces</taxon>
    </lineage>
</organism>
<comment type="caution">
    <text evidence="15">The sequence shown here is derived from an EMBL/GenBank/DDBJ whole genome shotgun (WGS) entry which is preliminary data.</text>
</comment>
<feature type="domain" description="Thiazole synthase ThiG" evidence="14">
    <location>
        <begin position="3"/>
        <end position="248"/>
    </location>
</feature>
<comment type="subcellular location">
    <subcellularLocation>
        <location evidence="2 13">Cytoplasm</location>
    </subcellularLocation>
</comment>
<feature type="binding site" evidence="13">
    <location>
        <begin position="183"/>
        <end position="184"/>
    </location>
    <ligand>
        <name>1-deoxy-D-xylulose 5-phosphate</name>
        <dbReference type="ChEBI" id="CHEBI:57792"/>
    </ligand>
</feature>
<evidence type="ECO:0000256" key="5">
    <source>
        <dbReference type="ARBA" id="ARBA00019753"/>
    </source>
</evidence>
<dbReference type="CDD" id="cd04728">
    <property type="entry name" value="ThiG"/>
    <property type="match status" value="1"/>
</dbReference>
<keyword evidence="16" id="KW-1185">Reference proteome</keyword>
<keyword evidence="9 13" id="KW-0704">Schiff base</keyword>
<name>A0A8I1A9W7_THEIN</name>
<evidence type="ECO:0000256" key="2">
    <source>
        <dbReference type="ARBA" id="ARBA00004496"/>
    </source>
</evidence>
<dbReference type="GO" id="GO:0005737">
    <property type="term" value="C:cytoplasm"/>
    <property type="evidence" value="ECO:0007669"/>
    <property type="project" value="UniProtKB-SubCell"/>
</dbReference>
<keyword evidence="6 13" id="KW-0963">Cytoplasm</keyword>
<reference evidence="15 16" key="1">
    <citation type="submission" date="2020-12" db="EMBL/GenBank/DDBJ databases">
        <title>WGS of Thermoactinomyces spp.</title>
        <authorList>
            <person name="Cheng K."/>
        </authorList>
    </citation>
    <scope>NUCLEOTIDE SEQUENCE [LARGE SCALE GENOMIC DNA]</scope>
    <source>
        <strain evidence="16">CICC 10671\DSM 43846</strain>
    </source>
</reference>
<sequence length="255" mass="27320">MLKIGKHTFQSRLFLGTGKFPGLDVQKKAVDVSGTEVLTFAVRRMNLYDPEQPNFLEMLDLKKYKLLPNTAGATTAEEAVRIARLARASNLCDMIKVEVIGDSKTLLPDPVETLKATRMLVEEGFTVLSYTSDDPVLARKLWEAGAHAIMPGGAPIGSGQGLLNPLYLKWIIEDSPVPVIIDAGIGSPKDVAEAMELGADGVLLNTAVSQAKDPVKMAEAMKYAVMAGRMGYEAGRIPKREYASASSSAGGLPAN</sequence>
<evidence type="ECO:0000256" key="8">
    <source>
        <dbReference type="ARBA" id="ARBA00022977"/>
    </source>
</evidence>
<evidence type="ECO:0000313" key="15">
    <source>
        <dbReference type="EMBL" id="MBH8594116.1"/>
    </source>
</evidence>